<dbReference type="EMBL" id="HBUF01658613">
    <property type="protein sequence ID" value="CAG6788215.1"/>
    <property type="molecule type" value="Transcribed_RNA"/>
</dbReference>
<protein>
    <submittedName>
        <fullName evidence="1">Uncharacterized protein</fullName>
    </submittedName>
</protein>
<reference evidence="1" key="1">
    <citation type="submission" date="2021-05" db="EMBL/GenBank/DDBJ databases">
        <authorList>
            <person name="Alioto T."/>
            <person name="Alioto T."/>
            <person name="Gomez Garrido J."/>
        </authorList>
    </citation>
    <scope>NUCLEOTIDE SEQUENCE</scope>
</reference>
<dbReference type="EMBL" id="HBUF01658616">
    <property type="protein sequence ID" value="CAG6788221.1"/>
    <property type="molecule type" value="Transcribed_RNA"/>
</dbReference>
<dbReference type="AlphaFoldDB" id="A0A8D9BSU4"/>
<organism evidence="1">
    <name type="scientific">Cacopsylla melanoneura</name>
    <dbReference type="NCBI Taxonomy" id="428564"/>
    <lineage>
        <taxon>Eukaryota</taxon>
        <taxon>Metazoa</taxon>
        <taxon>Ecdysozoa</taxon>
        <taxon>Arthropoda</taxon>
        <taxon>Hexapoda</taxon>
        <taxon>Insecta</taxon>
        <taxon>Pterygota</taxon>
        <taxon>Neoptera</taxon>
        <taxon>Paraneoptera</taxon>
        <taxon>Hemiptera</taxon>
        <taxon>Sternorrhyncha</taxon>
        <taxon>Psylloidea</taxon>
        <taxon>Psyllidae</taxon>
        <taxon>Psyllinae</taxon>
        <taxon>Cacopsylla</taxon>
    </lineage>
</organism>
<sequence length="104" mass="11903">METLTLMSTIKSWKQCSMKSSMQGKTTEGNRCLMMTMMRSLSILMKIPTTIKLKKVIITKKMINLTKKMINLMKEMINLTKKVINLTKKKILLQITNSLMATAS</sequence>
<dbReference type="EMBL" id="HBUF01658614">
    <property type="protein sequence ID" value="CAG6788217.1"/>
    <property type="molecule type" value="Transcribed_RNA"/>
</dbReference>
<dbReference type="EMBL" id="HBUF01658615">
    <property type="protein sequence ID" value="CAG6788219.1"/>
    <property type="molecule type" value="Transcribed_RNA"/>
</dbReference>
<name>A0A8D9BSU4_9HEMI</name>
<proteinExistence type="predicted"/>
<accession>A0A8D9BSU4</accession>
<evidence type="ECO:0000313" key="1">
    <source>
        <dbReference type="EMBL" id="CAG6788215.1"/>
    </source>
</evidence>